<evidence type="ECO:0000313" key="2">
    <source>
        <dbReference type="EMBL" id="KIK05806.1"/>
    </source>
</evidence>
<protein>
    <submittedName>
        <fullName evidence="2">Uncharacterized protein</fullName>
    </submittedName>
</protein>
<dbReference type="HOGENOM" id="CLU_1619298_0_0_1"/>
<proteinExistence type="predicted"/>
<evidence type="ECO:0000313" key="3">
    <source>
        <dbReference type="Proteomes" id="UP000054477"/>
    </source>
</evidence>
<name>A0A0C9XL74_9AGAR</name>
<reference evidence="2 3" key="1">
    <citation type="submission" date="2014-04" db="EMBL/GenBank/DDBJ databases">
        <authorList>
            <consortium name="DOE Joint Genome Institute"/>
            <person name="Kuo A."/>
            <person name="Kohler A."/>
            <person name="Nagy L.G."/>
            <person name="Floudas D."/>
            <person name="Copeland A."/>
            <person name="Barry K.W."/>
            <person name="Cichocki N."/>
            <person name="Veneault-Fourrey C."/>
            <person name="LaButti K."/>
            <person name="Lindquist E.A."/>
            <person name="Lipzen A."/>
            <person name="Lundell T."/>
            <person name="Morin E."/>
            <person name="Murat C."/>
            <person name="Sun H."/>
            <person name="Tunlid A."/>
            <person name="Henrissat B."/>
            <person name="Grigoriev I.V."/>
            <person name="Hibbett D.S."/>
            <person name="Martin F."/>
            <person name="Nordberg H.P."/>
            <person name="Cantor M.N."/>
            <person name="Hua S.X."/>
        </authorList>
    </citation>
    <scope>NUCLEOTIDE SEQUENCE [LARGE SCALE GENOMIC DNA]</scope>
    <source>
        <strain evidence="2 3">LaAM-08-1</strain>
    </source>
</reference>
<evidence type="ECO:0000256" key="1">
    <source>
        <dbReference type="SAM" id="MobiDB-lite"/>
    </source>
</evidence>
<gene>
    <name evidence="2" type="ORF">K443DRAFT_326924</name>
</gene>
<reference evidence="3" key="2">
    <citation type="submission" date="2015-01" db="EMBL/GenBank/DDBJ databases">
        <title>Evolutionary Origins and Diversification of the Mycorrhizal Mutualists.</title>
        <authorList>
            <consortium name="DOE Joint Genome Institute"/>
            <consortium name="Mycorrhizal Genomics Consortium"/>
            <person name="Kohler A."/>
            <person name="Kuo A."/>
            <person name="Nagy L.G."/>
            <person name="Floudas D."/>
            <person name="Copeland A."/>
            <person name="Barry K.W."/>
            <person name="Cichocki N."/>
            <person name="Veneault-Fourrey C."/>
            <person name="LaButti K."/>
            <person name="Lindquist E.A."/>
            <person name="Lipzen A."/>
            <person name="Lundell T."/>
            <person name="Morin E."/>
            <person name="Murat C."/>
            <person name="Riley R."/>
            <person name="Ohm R."/>
            <person name="Sun H."/>
            <person name="Tunlid A."/>
            <person name="Henrissat B."/>
            <person name="Grigoriev I.V."/>
            <person name="Hibbett D.S."/>
            <person name="Martin F."/>
        </authorList>
    </citation>
    <scope>NUCLEOTIDE SEQUENCE [LARGE SCALE GENOMIC DNA]</scope>
    <source>
        <strain evidence="3">LaAM-08-1</strain>
    </source>
</reference>
<feature type="region of interest" description="Disordered" evidence="1">
    <location>
        <begin position="120"/>
        <end position="140"/>
    </location>
</feature>
<dbReference type="EMBL" id="KN838557">
    <property type="protein sequence ID" value="KIK05806.1"/>
    <property type="molecule type" value="Genomic_DNA"/>
</dbReference>
<organism evidence="2 3">
    <name type="scientific">Laccaria amethystina LaAM-08-1</name>
    <dbReference type="NCBI Taxonomy" id="1095629"/>
    <lineage>
        <taxon>Eukaryota</taxon>
        <taxon>Fungi</taxon>
        <taxon>Dikarya</taxon>
        <taxon>Basidiomycota</taxon>
        <taxon>Agaricomycotina</taxon>
        <taxon>Agaricomycetes</taxon>
        <taxon>Agaricomycetidae</taxon>
        <taxon>Agaricales</taxon>
        <taxon>Agaricineae</taxon>
        <taxon>Hydnangiaceae</taxon>
        <taxon>Laccaria</taxon>
    </lineage>
</organism>
<accession>A0A0C9XL74</accession>
<feature type="compositionally biased region" description="Polar residues" evidence="1">
    <location>
        <begin position="122"/>
        <end position="139"/>
    </location>
</feature>
<sequence>MILVRGAVRKIGTICALPSSNTTSTRLRNKCSLRASPTISTLLLIQSVRWQSARSGNLSIERRHLHWTQLLSRTVFNSASPLKVRTPNQDPLFQFHAASRDMRLNLEFHSPSYRSSLVFAPNSRQLNPTPPTDVSSGSATEPEALGLDVILTPIQHTSPYPHFF</sequence>
<dbReference type="Proteomes" id="UP000054477">
    <property type="component" value="Unassembled WGS sequence"/>
</dbReference>
<keyword evidence="3" id="KW-1185">Reference proteome</keyword>
<dbReference type="AlphaFoldDB" id="A0A0C9XL74"/>